<dbReference type="PANTHER" id="PTHR43649">
    <property type="entry name" value="ARABINOSE-BINDING PROTEIN-RELATED"/>
    <property type="match status" value="1"/>
</dbReference>
<dbReference type="AlphaFoldDB" id="A0A7X0SJ32"/>
<evidence type="ECO:0000313" key="4">
    <source>
        <dbReference type="EMBL" id="MBB6730826.1"/>
    </source>
</evidence>
<dbReference type="Proteomes" id="UP000564644">
    <property type="component" value="Unassembled WGS sequence"/>
</dbReference>
<feature type="region of interest" description="Disordered" evidence="1">
    <location>
        <begin position="29"/>
        <end position="53"/>
    </location>
</feature>
<dbReference type="EMBL" id="JACJVO010000009">
    <property type="protein sequence ID" value="MBB6730826.1"/>
    <property type="molecule type" value="Genomic_DNA"/>
</dbReference>
<feature type="signal peptide" evidence="2">
    <location>
        <begin position="1"/>
        <end position="25"/>
    </location>
</feature>
<accession>A0A7X0SJ32</accession>
<comment type="caution">
    <text evidence="4">The sequence shown here is derived from an EMBL/GenBank/DDBJ whole genome shotgun (WGS) entry which is preliminary data.</text>
</comment>
<dbReference type="Gene3D" id="3.40.190.10">
    <property type="entry name" value="Periplasmic binding protein-like II"/>
    <property type="match status" value="2"/>
</dbReference>
<dbReference type="SUPFAM" id="SSF53850">
    <property type="entry name" value="Periplasmic binding protein-like II"/>
    <property type="match status" value="1"/>
</dbReference>
<dbReference type="PANTHER" id="PTHR43649:SF17">
    <property type="entry name" value="ABC TRANSPORTER SOLUTE BINDING PROTEIN-SUGAR TRANSPORT"/>
    <property type="match status" value="1"/>
</dbReference>
<evidence type="ECO:0000256" key="1">
    <source>
        <dbReference type="SAM" id="MobiDB-lite"/>
    </source>
</evidence>
<dbReference type="InterPro" id="IPR050490">
    <property type="entry name" value="Bact_solute-bd_prot1"/>
</dbReference>
<name>A0A7X0SJ32_9BACL</name>
<evidence type="ECO:0000259" key="3">
    <source>
        <dbReference type="Pfam" id="PF12010"/>
    </source>
</evidence>
<dbReference type="PROSITE" id="PS51257">
    <property type="entry name" value="PROKAR_LIPOPROTEIN"/>
    <property type="match status" value="1"/>
</dbReference>
<protein>
    <submittedName>
        <fullName evidence="4">Extracellular solute-binding protein</fullName>
    </submittedName>
</protein>
<proteinExistence type="predicted"/>
<keyword evidence="5" id="KW-1185">Reference proteome</keyword>
<dbReference type="Pfam" id="PF12010">
    <property type="entry name" value="DUF3502"/>
    <property type="match status" value="1"/>
</dbReference>
<feature type="compositionally biased region" description="Low complexity" evidence="1">
    <location>
        <begin position="29"/>
        <end position="51"/>
    </location>
</feature>
<reference evidence="4 5" key="1">
    <citation type="submission" date="2020-08" db="EMBL/GenBank/DDBJ databases">
        <title>Cohnella phylogeny.</title>
        <authorList>
            <person name="Dunlap C."/>
        </authorList>
    </citation>
    <scope>NUCLEOTIDE SEQUENCE [LARGE SCALE GENOMIC DNA]</scope>
    <source>
        <strain evidence="4 5">CBP 2801</strain>
    </source>
</reference>
<dbReference type="RefSeq" id="WP_185128486.1">
    <property type="nucleotide sequence ID" value="NZ_JACJVO010000009.1"/>
</dbReference>
<sequence>MAKRMKTAAAGLAAAMAVVSLTACSSGGNDNGNAASSPAAGASASAGASPSQGEKLKPVTLRFYFPGDKPQETDEVWNYVSELTKDTLNAKFEINFVNWNDYMDKMKLLQSSGDDYDLNFDANWEDFSNAMNRGGYLDITDLLPKYAPTLYKEYTDNNLLDPIKVNGRVYAAPWTVKKTSKPIVWYRGDLAKKGGYGKDKVETVEDLDAMLHAIKKASPQIIPFSFRPGTWFNDIDRVFQEKYGYEDLNFHGLVVKIDDPKHTVIPWEQTEAFKEYVSYMKKWNEDGIIPKNLLATKGTEGDFGAGTFGSAINQIDGGILENPHPFKPEVEAQGAIKTWSEFYPDNKWVLDSPLGNAVAINKNAANPERALMFLEQLSTNEKLYDAVVYGIVDKTYKLNGDVVSYMPGQGNGNPTNYLDWSGQWGFWRTEFQKQDSQHTANYYKQYNDFIDRPNNIVSTVNYFVPDQTNIKTEAAKREQVLSELGQLLMTGINVKDVDKGVNDFIAKEKDAGTDKIVAEVQKQLDAFMAKQG</sequence>
<dbReference type="InterPro" id="IPR022627">
    <property type="entry name" value="DUF3502"/>
</dbReference>
<feature type="chain" id="PRO_5039321677" evidence="2">
    <location>
        <begin position="26"/>
        <end position="532"/>
    </location>
</feature>
<evidence type="ECO:0000313" key="5">
    <source>
        <dbReference type="Proteomes" id="UP000564644"/>
    </source>
</evidence>
<feature type="domain" description="DUF3502" evidence="3">
    <location>
        <begin position="463"/>
        <end position="528"/>
    </location>
</feature>
<evidence type="ECO:0000256" key="2">
    <source>
        <dbReference type="SAM" id="SignalP"/>
    </source>
</evidence>
<gene>
    <name evidence="4" type="ORF">H7C18_07895</name>
</gene>
<keyword evidence="2" id="KW-0732">Signal</keyword>
<organism evidence="4 5">
    <name type="scientific">Cohnella zeiphila</name>
    <dbReference type="NCBI Taxonomy" id="2761120"/>
    <lineage>
        <taxon>Bacteria</taxon>
        <taxon>Bacillati</taxon>
        <taxon>Bacillota</taxon>
        <taxon>Bacilli</taxon>
        <taxon>Bacillales</taxon>
        <taxon>Paenibacillaceae</taxon>
        <taxon>Cohnella</taxon>
    </lineage>
</organism>